<feature type="region of interest" description="Disordered" evidence="1">
    <location>
        <begin position="255"/>
        <end position="280"/>
    </location>
</feature>
<protein>
    <submittedName>
        <fullName evidence="2">Uncharacterized protein</fullName>
    </submittedName>
</protein>
<accession>A0AAU9IMY7</accession>
<feature type="region of interest" description="Disordered" evidence="1">
    <location>
        <begin position="1"/>
        <end position="30"/>
    </location>
</feature>
<feature type="compositionally biased region" description="Basic and acidic residues" evidence="1">
    <location>
        <begin position="20"/>
        <end position="29"/>
    </location>
</feature>
<feature type="compositionally biased region" description="Basic residues" evidence="1">
    <location>
        <begin position="270"/>
        <end position="280"/>
    </location>
</feature>
<comment type="caution">
    <text evidence="2">The sequence shown here is derived from an EMBL/GenBank/DDBJ whole genome shotgun (WGS) entry which is preliminary data.</text>
</comment>
<dbReference type="PANTHER" id="PTHR33667:SF7">
    <property type="entry name" value="RIKEN CDNA 1810020O05 GENE"/>
    <property type="match status" value="1"/>
</dbReference>
<proteinExistence type="predicted"/>
<sequence length="405" mass="47613">MAARRRQQQQHKQPSPPPEPEIKEPEKPKIPPGLYRRIVIILPYHCPDHVQHIQQVQESLSCHRLGLEPISRSSLASRTLRPDEINDPYFDLITGFVIIDMDCRLYVLEGLGGGCIDKMAEELARTQANTDTLKYLMNSEVKFDERLYINFGPDLKRIKLRENLAKTLLNPDIYIKSKVSEELMDTLNKIMNIRRCDRLKFVRDFHLCPALENLNLLERKYGDALTDEDIYGLPPKRKVRMQELTQQMQNTTFENTINTTGKSPNESKSRMKSPKRTKTKLKAPLDMTNQQFEELMHKREEDGPKNFSQVNKEKIKEQSDVNGFNRPQEYIKMDKEDGEVFVYSGQKLNYTEQMKWKIAEQMVNDPKHFYAQSPEYLRLSWPIVDEEKEQAKEMEKFANTRLRYK</sequence>
<keyword evidence="3" id="KW-1185">Reference proteome</keyword>
<organism evidence="2 3">
    <name type="scientific">Blepharisma stoltei</name>
    <dbReference type="NCBI Taxonomy" id="1481888"/>
    <lineage>
        <taxon>Eukaryota</taxon>
        <taxon>Sar</taxon>
        <taxon>Alveolata</taxon>
        <taxon>Ciliophora</taxon>
        <taxon>Postciliodesmatophora</taxon>
        <taxon>Heterotrichea</taxon>
        <taxon>Heterotrichida</taxon>
        <taxon>Blepharismidae</taxon>
        <taxon>Blepharisma</taxon>
    </lineage>
</organism>
<evidence type="ECO:0000256" key="1">
    <source>
        <dbReference type="SAM" id="MobiDB-lite"/>
    </source>
</evidence>
<dbReference type="PANTHER" id="PTHR33667">
    <property type="entry name" value="SI:DKEY-57N24.6"/>
    <property type="match status" value="1"/>
</dbReference>
<dbReference type="AlphaFoldDB" id="A0AAU9IMY7"/>
<name>A0AAU9IMY7_9CILI</name>
<reference evidence="2" key="1">
    <citation type="submission" date="2021-09" db="EMBL/GenBank/DDBJ databases">
        <authorList>
            <consortium name="AG Swart"/>
            <person name="Singh M."/>
            <person name="Singh A."/>
            <person name="Seah K."/>
            <person name="Emmerich C."/>
        </authorList>
    </citation>
    <scope>NUCLEOTIDE SEQUENCE</scope>
    <source>
        <strain evidence="2">ATCC30299</strain>
    </source>
</reference>
<dbReference type="Proteomes" id="UP001162131">
    <property type="component" value="Unassembled WGS sequence"/>
</dbReference>
<dbReference type="EMBL" id="CAJZBQ010000011">
    <property type="protein sequence ID" value="CAG9313544.1"/>
    <property type="molecule type" value="Genomic_DNA"/>
</dbReference>
<evidence type="ECO:0000313" key="3">
    <source>
        <dbReference type="Proteomes" id="UP001162131"/>
    </source>
</evidence>
<feature type="compositionally biased region" description="Polar residues" evidence="1">
    <location>
        <begin position="255"/>
        <end position="266"/>
    </location>
</feature>
<gene>
    <name evidence="2" type="ORF">BSTOLATCC_MIC9359</name>
</gene>
<evidence type="ECO:0000313" key="2">
    <source>
        <dbReference type="EMBL" id="CAG9313544.1"/>
    </source>
</evidence>